<gene>
    <name evidence="2" type="ordered locus">MEALZ_1095</name>
</gene>
<dbReference type="Proteomes" id="UP000008315">
    <property type="component" value="Chromosome"/>
</dbReference>
<dbReference type="PATRIC" id="fig|271065.3.peg.1120"/>
<protein>
    <submittedName>
        <fullName evidence="2">Nitroreductase</fullName>
    </submittedName>
</protein>
<dbReference type="AlphaFoldDB" id="G4STW4"/>
<dbReference type="PANTHER" id="PTHR42741">
    <property type="entry name" value="NITROREDUCTASE FAMILY PROTEIN"/>
    <property type="match status" value="1"/>
</dbReference>
<accession>G4STW4</accession>
<keyword evidence="3" id="KW-1185">Reference proteome</keyword>
<organism evidence="2 3">
    <name type="scientific">Methylotuvimicrobium alcaliphilum (strain DSM 19304 / NCIMB 14124 / VKM B-2133 / 20Z)</name>
    <name type="common">Methylomicrobium alcaliphilum</name>
    <dbReference type="NCBI Taxonomy" id="1091494"/>
    <lineage>
        <taxon>Bacteria</taxon>
        <taxon>Pseudomonadati</taxon>
        <taxon>Pseudomonadota</taxon>
        <taxon>Gammaproteobacteria</taxon>
        <taxon>Methylococcales</taxon>
        <taxon>Methylococcaceae</taxon>
        <taxon>Methylotuvimicrobium</taxon>
    </lineage>
</organism>
<evidence type="ECO:0000259" key="1">
    <source>
        <dbReference type="Pfam" id="PF00881"/>
    </source>
</evidence>
<evidence type="ECO:0000313" key="3">
    <source>
        <dbReference type="Proteomes" id="UP000008315"/>
    </source>
</evidence>
<dbReference type="HOGENOM" id="CLU_016148_0_0_6"/>
<dbReference type="Gene3D" id="3.40.109.10">
    <property type="entry name" value="NADH Oxidase"/>
    <property type="match status" value="2"/>
</dbReference>
<dbReference type="GO" id="GO:0016491">
    <property type="term" value="F:oxidoreductase activity"/>
    <property type="evidence" value="ECO:0007669"/>
    <property type="project" value="InterPro"/>
</dbReference>
<sequence length="537" mass="61125">MASPQLTSILEYHQRTKHHLDRYAKGPNGLDWADQPDPFRRFEGSERFQLPLPKNVPTPTYNELQNPELIPPQPFNRNNLGLMMALSFGLSAWKQYGKDRWALRCNPSSGNLHPTEAYLINTAATDLPAGVYHYLSHDHVLEMRGNWRQTPAFSGILIGLSSIHWREAWKYGERAFRYCQHDIGHALGALRYAAAVLGWSVELLAECGDETIARLLGLDRHNEFVAEENEAPDLLCRIHAGSQMSSDESVDRYLAELSIDNWFGKANRLSHYHHFHWPLIDAAALAAAKPATQENYRHPGIILSPPLTNGSQSAFEIIRQRRSAQHFDGQTPIELNHFYRILQATMPENLIPFDLWRWPAKIHLFLFVHRVEGLQPGLYALSRNQASLQMLKDNTRAEFSWQKVEGAPETLKLYNLLNADCRRAAKTLSCHQDIAADSAFSLAMVAEFGDELAKEPWQYRRRFWESGLVGQALYLEAEAIGMRGTGIGCFFDDAVHEVLGINDTGLQSIYHFTIGKPLEDSRLQTLAPYFHLHNEPR</sequence>
<evidence type="ECO:0000313" key="2">
    <source>
        <dbReference type="EMBL" id="CCE22787.1"/>
    </source>
</evidence>
<reference evidence="3" key="1">
    <citation type="journal article" date="2012" name="J. Bacteriol.">
        <title>Genome sequence of the haloalkaliphilic methanotrophic bacterium Methylomicrobium alcaliphilum 20Z.</title>
        <authorList>
            <person name="Vuilleumier S."/>
            <person name="Khmelenina V.N."/>
            <person name="Bringel F."/>
            <person name="Reshetnikov A.S."/>
            <person name="Lajus A."/>
            <person name="Mangenot S."/>
            <person name="Rouy Z."/>
            <person name="Op den Camp H.J."/>
            <person name="Jetten M.S."/>
            <person name="Dispirito A.A."/>
            <person name="Dunfield P."/>
            <person name="Klotz M.G."/>
            <person name="Semrau J.D."/>
            <person name="Stein L.Y."/>
            <person name="Barbe V."/>
            <person name="Medigue C."/>
            <person name="Trotsenko Y.A."/>
            <person name="Kalyuzhnaya M.G."/>
        </authorList>
    </citation>
    <scope>NUCLEOTIDE SEQUENCE [LARGE SCALE GENOMIC DNA]</scope>
    <source>
        <strain evidence="3">DSM 19304 / NCIMB 14124 / VKM B-2133 / 20Z</strain>
    </source>
</reference>
<dbReference type="SUPFAM" id="SSF55469">
    <property type="entry name" value="FMN-dependent nitroreductase-like"/>
    <property type="match status" value="2"/>
</dbReference>
<dbReference type="CDD" id="cd02142">
    <property type="entry name" value="McbC_SagB-like_oxidoreductase"/>
    <property type="match status" value="2"/>
</dbReference>
<name>G4STW4_META2</name>
<feature type="domain" description="Nitroreductase" evidence="1">
    <location>
        <begin position="318"/>
        <end position="516"/>
    </location>
</feature>
<proteinExistence type="predicted"/>
<dbReference type="KEGG" id="mah:MEALZ_1095"/>
<dbReference type="PANTHER" id="PTHR42741:SF3">
    <property type="entry name" value="NITROREDUCTASE FAMILY PROTEIN"/>
    <property type="match status" value="1"/>
</dbReference>
<dbReference type="InterPro" id="IPR029479">
    <property type="entry name" value="Nitroreductase"/>
</dbReference>
<dbReference type="EMBL" id="FO082060">
    <property type="protein sequence ID" value="CCE22787.1"/>
    <property type="molecule type" value="Genomic_DNA"/>
</dbReference>
<dbReference type="RefSeq" id="WP_014147586.1">
    <property type="nucleotide sequence ID" value="NC_016112.1"/>
</dbReference>
<dbReference type="InterPro" id="IPR000415">
    <property type="entry name" value="Nitroreductase-like"/>
</dbReference>
<dbReference type="STRING" id="1091494.MEALZ_1095"/>
<dbReference type="Pfam" id="PF00881">
    <property type="entry name" value="Nitroreductase"/>
    <property type="match status" value="1"/>
</dbReference>